<evidence type="ECO:0000313" key="2">
    <source>
        <dbReference type="Proteomes" id="UP000018936"/>
    </source>
</evidence>
<organism evidence="1 2">
    <name type="scientific">Ophiophagus hannah</name>
    <name type="common">King cobra</name>
    <name type="synonym">Naja hannah</name>
    <dbReference type="NCBI Taxonomy" id="8665"/>
    <lineage>
        <taxon>Eukaryota</taxon>
        <taxon>Metazoa</taxon>
        <taxon>Chordata</taxon>
        <taxon>Craniata</taxon>
        <taxon>Vertebrata</taxon>
        <taxon>Euteleostomi</taxon>
        <taxon>Lepidosauria</taxon>
        <taxon>Squamata</taxon>
        <taxon>Bifurcata</taxon>
        <taxon>Unidentata</taxon>
        <taxon>Episquamata</taxon>
        <taxon>Toxicofera</taxon>
        <taxon>Serpentes</taxon>
        <taxon>Colubroidea</taxon>
        <taxon>Elapidae</taxon>
        <taxon>Elapinae</taxon>
        <taxon>Ophiophagus</taxon>
    </lineage>
</organism>
<dbReference type="EMBL" id="AZIM01002850">
    <property type="protein sequence ID" value="ETE63225.1"/>
    <property type="molecule type" value="Genomic_DNA"/>
</dbReference>
<proteinExistence type="predicted"/>
<accession>V8NMD8</accession>
<comment type="caution">
    <text evidence="1">The sequence shown here is derived from an EMBL/GenBank/DDBJ whole genome shotgun (WGS) entry which is preliminary data.</text>
</comment>
<protein>
    <submittedName>
        <fullName evidence="1">Uncharacterized protein</fullName>
    </submittedName>
</protein>
<dbReference type="Proteomes" id="UP000018936">
    <property type="component" value="Unassembled WGS sequence"/>
</dbReference>
<keyword evidence="2" id="KW-1185">Reference proteome</keyword>
<feature type="non-terminal residue" evidence="1">
    <location>
        <position position="1"/>
    </location>
</feature>
<dbReference type="AlphaFoldDB" id="V8NMD8"/>
<gene>
    <name evidence="1" type="ORF">L345_11011</name>
</gene>
<evidence type="ECO:0000313" key="1">
    <source>
        <dbReference type="EMBL" id="ETE63225.1"/>
    </source>
</evidence>
<sequence>MRTATQETFLQQMGPRSWPDLAHVVRSTAAVHKFSVGRQQDELETNLQACFLSGRANTHSVVPIHQCGNGQAKEMTRR</sequence>
<reference evidence="1 2" key="1">
    <citation type="journal article" date="2013" name="Proc. Natl. Acad. Sci. U.S.A.">
        <title>The king cobra genome reveals dynamic gene evolution and adaptation in the snake venom system.</title>
        <authorList>
            <person name="Vonk F.J."/>
            <person name="Casewell N.R."/>
            <person name="Henkel C.V."/>
            <person name="Heimberg A.M."/>
            <person name="Jansen H.J."/>
            <person name="McCleary R.J."/>
            <person name="Kerkkamp H.M."/>
            <person name="Vos R.A."/>
            <person name="Guerreiro I."/>
            <person name="Calvete J.J."/>
            <person name="Wuster W."/>
            <person name="Woods A.E."/>
            <person name="Logan J.M."/>
            <person name="Harrison R.A."/>
            <person name="Castoe T.A."/>
            <person name="de Koning A.P."/>
            <person name="Pollock D.D."/>
            <person name="Yandell M."/>
            <person name="Calderon D."/>
            <person name="Renjifo C."/>
            <person name="Currier R.B."/>
            <person name="Salgado D."/>
            <person name="Pla D."/>
            <person name="Sanz L."/>
            <person name="Hyder A.S."/>
            <person name="Ribeiro J.M."/>
            <person name="Arntzen J.W."/>
            <person name="van den Thillart G.E."/>
            <person name="Boetzer M."/>
            <person name="Pirovano W."/>
            <person name="Dirks R.P."/>
            <person name="Spaink H.P."/>
            <person name="Duboule D."/>
            <person name="McGlinn E."/>
            <person name="Kini R.M."/>
            <person name="Richardson M.K."/>
        </authorList>
    </citation>
    <scope>NUCLEOTIDE SEQUENCE</scope>
    <source>
        <tissue evidence="1">Blood</tissue>
    </source>
</reference>
<name>V8NMD8_OPHHA</name>